<reference evidence="2 3" key="1">
    <citation type="submission" date="2019-08" db="EMBL/GenBank/DDBJ databases">
        <title>Archaea genome.</title>
        <authorList>
            <person name="Kajale S."/>
            <person name="Shouche Y."/>
            <person name="Deshpande N."/>
            <person name="Sharma A."/>
        </authorList>
    </citation>
    <scope>NUCLEOTIDE SEQUENCE [LARGE SCALE GENOMIC DNA]</scope>
    <source>
        <strain evidence="2 3">ESP3B_9</strain>
    </source>
</reference>
<evidence type="ECO:0000313" key="3">
    <source>
        <dbReference type="Proteomes" id="UP000324104"/>
    </source>
</evidence>
<proteinExistence type="predicted"/>
<evidence type="ECO:0000256" key="1">
    <source>
        <dbReference type="SAM" id="MobiDB-lite"/>
    </source>
</evidence>
<sequence>MSLQTTQRTATESTLEETTPTRQGNTESFPYETPATGVALPTPTTRGVLRSEDENQPTGTTGTTDCPVCGESTVNGAGLFACTDCCWTGSLR</sequence>
<dbReference type="AlphaFoldDB" id="A0A5D5ARE1"/>
<evidence type="ECO:0000313" key="2">
    <source>
        <dbReference type="EMBL" id="TYT63593.1"/>
    </source>
</evidence>
<name>A0A5D5ARE1_9EURY</name>
<gene>
    <name evidence="2" type="ORF">FYC77_03170</name>
</gene>
<dbReference type="RefSeq" id="WP_149080060.1">
    <property type="nucleotide sequence ID" value="NZ_VTAW01000002.1"/>
</dbReference>
<comment type="caution">
    <text evidence="2">The sequence shown here is derived from an EMBL/GenBank/DDBJ whole genome shotgun (WGS) entry which is preliminary data.</text>
</comment>
<dbReference type="Proteomes" id="UP000324104">
    <property type="component" value="Unassembled WGS sequence"/>
</dbReference>
<keyword evidence="3" id="KW-1185">Reference proteome</keyword>
<feature type="compositionally biased region" description="Polar residues" evidence="1">
    <location>
        <begin position="1"/>
        <end position="28"/>
    </location>
</feature>
<organism evidence="2 3">
    <name type="scientific">Natrialba swarupiae</name>
    <dbReference type="NCBI Taxonomy" id="2448032"/>
    <lineage>
        <taxon>Archaea</taxon>
        <taxon>Methanobacteriati</taxon>
        <taxon>Methanobacteriota</taxon>
        <taxon>Stenosarchaea group</taxon>
        <taxon>Halobacteria</taxon>
        <taxon>Halobacteriales</taxon>
        <taxon>Natrialbaceae</taxon>
        <taxon>Natrialba</taxon>
    </lineage>
</organism>
<protein>
    <submittedName>
        <fullName evidence="2">Uncharacterized protein</fullName>
    </submittedName>
</protein>
<feature type="region of interest" description="Disordered" evidence="1">
    <location>
        <begin position="1"/>
        <end position="65"/>
    </location>
</feature>
<dbReference type="EMBL" id="VTAW01000002">
    <property type="protein sequence ID" value="TYT63593.1"/>
    <property type="molecule type" value="Genomic_DNA"/>
</dbReference>
<accession>A0A5D5ARE1</accession>